<dbReference type="PANTHER" id="PTHR33164:SF43">
    <property type="entry name" value="HTH-TYPE TRANSCRIPTIONAL REPRESSOR YETL"/>
    <property type="match status" value="1"/>
</dbReference>
<feature type="domain" description="HTH marR-type" evidence="5">
    <location>
        <begin position="40"/>
        <end position="172"/>
    </location>
</feature>
<dbReference type="PROSITE" id="PS01117">
    <property type="entry name" value="HTH_MARR_1"/>
    <property type="match status" value="1"/>
</dbReference>
<evidence type="ECO:0000313" key="7">
    <source>
        <dbReference type="Proteomes" id="UP001500839"/>
    </source>
</evidence>
<name>A0ABP9CY02_9ACTN</name>
<dbReference type="InterPro" id="IPR036388">
    <property type="entry name" value="WH-like_DNA-bd_sf"/>
</dbReference>
<evidence type="ECO:0000256" key="4">
    <source>
        <dbReference type="SAM" id="MobiDB-lite"/>
    </source>
</evidence>
<dbReference type="PROSITE" id="PS50995">
    <property type="entry name" value="HTH_MARR_2"/>
    <property type="match status" value="1"/>
</dbReference>
<keyword evidence="2" id="KW-0238">DNA-binding</keyword>
<protein>
    <recommendedName>
        <fullName evidence="5">HTH marR-type domain-containing protein</fullName>
    </recommendedName>
</protein>
<dbReference type="InterPro" id="IPR036390">
    <property type="entry name" value="WH_DNA-bd_sf"/>
</dbReference>
<keyword evidence="1" id="KW-0805">Transcription regulation</keyword>
<organism evidence="6 7">
    <name type="scientific">Tomitella cavernea</name>
    <dbReference type="NCBI Taxonomy" id="1387982"/>
    <lineage>
        <taxon>Bacteria</taxon>
        <taxon>Bacillati</taxon>
        <taxon>Actinomycetota</taxon>
        <taxon>Actinomycetes</taxon>
        <taxon>Mycobacteriales</taxon>
        <taxon>Tomitella</taxon>
    </lineage>
</organism>
<accession>A0ABP9CY02</accession>
<dbReference type="SUPFAM" id="SSF46785">
    <property type="entry name" value="Winged helix' DNA-binding domain"/>
    <property type="match status" value="1"/>
</dbReference>
<evidence type="ECO:0000259" key="5">
    <source>
        <dbReference type="PROSITE" id="PS50995"/>
    </source>
</evidence>
<evidence type="ECO:0000256" key="1">
    <source>
        <dbReference type="ARBA" id="ARBA00023015"/>
    </source>
</evidence>
<dbReference type="RefSeq" id="WP_200174771.1">
    <property type="nucleotide sequence ID" value="NZ_BAABKQ010000001.1"/>
</dbReference>
<dbReference type="Proteomes" id="UP001500839">
    <property type="component" value="Unassembled WGS sequence"/>
</dbReference>
<feature type="region of interest" description="Disordered" evidence="4">
    <location>
        <begin position="1"/>
        <end position="34"/>
    </location>
</feature>
<evidence type="ECO:0000313" key="6">
    <source>
        <dbReference type="EMBL" id="GAA4822324.1"/>
    </source>
</evidence>
<proteinExistence type="predicted"/>
<dbReference type="Pfam" id="PF01047">
    <property type="entry name" value="MarR"/>
    <property type="match status" value="1"/>
</dbReference>
<sequence>MDDGAEQPGRRDGKVRHSNGPADTPGTSAGEGSDDVLARLAPVSHAIFRVARLHKTLAGQLLRDVGMYPNQELVMMRLWAEGPQRQVDLVRMLESEAPTITRTIKRLEKAGLVRTSRSPEDGRVVIVEATGQSRALRVEVERAWSTLEASTTGEWAAAERISALEALAALEANLTGAQIARSGEDATAQETPDAVADRTGRRS</sequence>
<dbReference type="SMART" id="SM00347">
    <property type="entry name" value="HTH_MARR"/>
    <property type="match status" value="1"/>
</dbReference>
<feature type="region of interest" description="Disordered" evidence="4">
    <location>
        <begin position="180"/>
        <end position="203"/>
    </location>
</feature>
<dbReference type="EMBL" id="BAABKQ010000001">
    <property type="protein sequence ID" value="GAA4822324.1"/>
    <property type="molecule type" value="Genomic_DNA"/>
</dbReference>
<reference evidence="7" key="1">
    <citation type="journal article" date="2019" name="Int. J. Syst. Evol. Microbiol.">
        <title>The Global Catalogue of Microorganisms (GCM) 10K type strain sequencing project: providing services to taxonomists for standard genome sequencing and annotation.</title>
        <authorList>
            <consortium name="The Broad Institute Genomics Platform"/>
            <consortium name="The Broad Institute Genome Sequencing Center for Infectious Disease"/>
            <person name="Wu L."/>
            <person name="Ma J."/>
        </authorList>
    </citation>
    <scope>NUCLEOTIDE SEQUENCE [LARGE SCALE GENOMIC DNA]</scope>
    <source>
        <strain evidence="7">JCM 18542</strain>
    </source>
</reference>
<comment type="caution">
    <text evidence="6">The sequence shown here is derived from an EMBL/GenBank/DDBJ whole genome shotgun (WGS) entry which is preliminary data.</text>
</comment>
<keyword evidence="7" id="KW-1185">Reference proteome</keyword>
<dbReference type="InterPro" id="IPR000835">
    <property type="entry name" value="HTH_MarR-typ"/>
</dbReference>
<evidence type="ECO:0000256" key="2">
    <source>
        <dbReference type="ARBA" id="ARBA00023125"/>
    </source>
</evidence>
<dbReference type="PANTHER" id="PTHR33164">
    <property type="entry name" value="TRANSCRIPTIONAL REGULATOR, MARR FAMILY"/>
    <property type="match status" value="1"/>
</dbReference>
<dbReference type="InterPro" id="IPR023187">
    <property type="entry name" value="Tscrpt_reg_MarR-type_CS"/>
</dbReference>
<gene>
    <name evidence="6" type="ORF">GCM10023353_33480</name>
</gene>
<dbReference type="Gene3D" id="1.10.10.10">
    <property type="entry name" value="Winged helix-like DNA-binding domain superfamily/Winged helix DNA-binding domain"/>
    <property type="match status" value="1"/>
</dbReference>
<evidence type="ECO:0000256" key="3">
    <source>
        <dbReference type="ARBA" id="ARBA00023163"/>
    </source>
</evidence>
<keyword evidence="3" id="KW-0804">Transcription</keyword>
<dbReference type="InterPro" id="IPR039422">
    <property type="entry name" value="MarR/SlyA-like"/>
</dbReference>